<dbReference type="GO" id="GO:0005789">
    <property type="term" value="C:endoplasmic reticulum membrane"/>
    <property type="evidence" value="ECO:0007669"/>
    <property type="project" value="UniProtKB-SubCell"/>
</dbReference>
<dbReference type="GO" id="GO:0006696">
    <property type="term" value="P:ergosterol biosynthetic process"/>
    <property type="evidence" value="ECO:0007669"/>
    <property type="project" value="UniProtKB-UniRule"/>
</dbReference>
<dbReference type="PRINTS" id="PR00371">
    <property type="entry name" value="FPNCR"/>
</dbReference>
<dbReference type="PANTHER" id="PTHR19384:SF17">
    <property type="entry name" value="NADPH--CYTOCHROME P450 REDUCTASE"/>
    <property type="match status" value="1"/>
</dbReference>
<evidence type="ECO:0000256" key="2">
    <source>
        <dbReference type="ARBA" id="ARBA00022643"/>
    </source>
</evidence>
<feature type="binding site" evidence="14">
    <location>
        <begin position="660"/>
        <end position="664"/>
    </location>
    <ligand>
        <name>NADP(+)</name>
        <dbReference type="ChEBI" id="CHEBI:58349"/>
    </ligand>
</feature>
<evidence type="ECO:0000256" key="7">
    <source>
        <dbReference type="ARBA" id="ARBA00022955"/>
    </source>
</evidence>
<comment type="function">
    <text evidence="14">This enzyme is required for electron transfer from NADP to cytochrome P450 in microsomes. It can also provide electron transfer to heme oxygenase and cytochrome B5. Involved in ergosterol biosynthesis.</text>
</comment>
<dbReference type="AlphaFoldDB" id="A0A261XYR1"/>
<accession>A0A261XYR1</accession>
<evidence type="ECO:0000256" key="14">
    <source>
        <dbReference type="HAMAP-Rule" id="MF_03212"/>
    </source>
</evidence>
<feature type="binding site" evidence="14">
    <location>
        <position position="505"/>
    </location>
    <ligand>
        <name>FAD</name>
        <dbReference type="ChEBI" id="CHEBI:57692"/>
    </ligand>
</feature>
<feature type="binding site" evidence="14">
    <location>
        <begin position="193"/>
        <end position="202"/>
    </location>
    <ligand>
        <name>FMN</name>
        <dbReference type="ChEBI" id="CHEBI:58210"/>
    </ligand>
</feature>
<evidence type="ECO:0000256" key="9">
    <source>
        <dbReference type="ARBA" id="ARBA00023002"/>
    </source>
</evidence>
<evidence type="ECO:0000313" key="17">
    <source>
        <dbReference type="EMBL" id="OZJ03384.1"/>
    </source>
</evidence>
<dbReference type="InterPro" id="IPR029039">
    <property type="entry name" value="Flavoprotein-like_sf"/>
</dbReference>
<evidence type="ECO:0000313" key="18">
    <source>
        <dbReference type="Proteomes" id="UP000242875"/>
    </source>
</evidence>
<evidence type="ECO:0000256" key="5">
    <source>
        <dbReference type="ARBA" id="ARBA00022827"/>
    </source>
</evidence>
<dbReference type="GO" id="GO:0010181">
    <property type="term" value="F:FMN binding"/>
    <property type="evidence" value="ECO:0007669"/>
    <property type="project" value="UniProtKB-UniRule"/>
</dbReference>
<dbReference type="Proteomes" id="UP000242875">
    <property type="component" value="Unassembled WGS sequence"/>
</dbReference>
<feature type="binding site" evidence="14">
    <location>
        <position position="696"/>
    </location>
    <ligand>
        <name>NADP(+)</name>
        <dbReference type="ChEBI" id="CHEBI:58349"/>
    </ligand>
</feature>
<dbReference type="InterPro" id="IPR001709">
    <property type="entry name" value="Flavoprot_Pyr_Nucl_cyt_Rdtase"/>
</dbReference>
<feature type="binding site" evidence="14">
    <location>
        <begin position="481"/>
        <end position="484"/>
    </location>
    <ligand>
        <name>FAD</name>
        <dbReference type="ChEBI" id="CHEBI:57692"/>
    </ligand>
</feature>
<evidence type="ECO:0000256" key="6">
    <source>
        <dbReference type="ARBA" id="ARBA00022857"/>
    </source>
</evidence>
<evidence type="ECO:0000256" key="1">
    <source>
        <dbReference type="ARBA" id="ARBA00022630"/>
    </source>
</evidence>
<organism evidence="17 18">
    <name type="scientific">Bifiguratus adelaidae</name>
    <dbReference type="NCBI Taxonomy" id="1938954"/>
    <lineage>
        <taxon>Eukaryota</taxon>
        <taxon>Fungi</taxon>
        <taxon>Fungi incertae sedis</taxon>
        <taxon>Mucoromycota</taxon>
        <taxon>Mucoromycotina</taxon>
        <taxon>Endogonomycetes</taxon>
        <taxon>Endogonales</taxon>
        <taxon>Endogonales incertae sedis</taxon>
        <taxon>Bifiguratus</taxon>
    </lineage>
</organism>
<comment type="subcellular location">
    <subcellularLocation>
        <location evidence="14">Endoplasmic reticulum membrane</location>
        <topology evidence="14">Single-pass membrane protein</topology>
        <orientation evidence="14">Cytoplasmic side</orientation>
    </subcellularLocation>
    <subcellularLocation>
        <location evidence="14">Mitochondrion outer membrane</location>
        <topology evidence="14">Single-pass membrane protein</topology>
        <orientation evidence="14">Cytoplasmic side</orientation>
    </subcellularLocation>
    <subcellularLocation>
        <location evidence="14">Cell membrane</location>
        <topology evidence="14">Single-pass membrane protein</topology>
        <orientation evidence="14">Cytoplasmic side</orientation>
    </subcellularLocation>
</comment>
<dbReference type="Pfam" id="PF00175">
    <property type="entry name" value="NAD_binding_1"/>
    <property type="match status" value="1"/>
</dbReference>
<dbReference type="Gene3D" id="3.40.50.80">
    <property type="entry name" value="Nucleotide-binding domain of ferredoxin-NADP reductase (FNR) module"/>
    <property type="match status" value="1"/>
</dbReference>
<feature type="binding site" evidence="14">
    <location>
        <position position="734"/>
    </location>
    <ligand>
        <name>FAD</name>
        <dbReference type="ChEBI" id="CHEBI:57692"/>
    </ligand>
</feature>
<comment type="similarity">
    <text evidence="14">In the N-terminal section; belongs to the flavodoxin family.</text>
</comment>
<dbReference type="PRINTS" id="PR00369">
    <property type="entry name" value="FLAVODOXIN"/>
</dbReference>
<evidence type="ECO:0000256" key="13">
    <source>
        <dbReference type="ARBA" id="ARBA00023221"/>
    </source>
</evidence>
<keyword evidence="3" id="KW-0812">Transmembrane</keyword>
<dbReference type="InterPro" id="IPR039261">
    <property type="entry name" value="FNR_nucleotide-bd"/>
</dbReference>
<feature type="domain" description="FAD-binding FR-type" evidence="16">
    <location>
        <begin position="301"/>
        <end position="553"/>
    </location>
</feature>
<proteinExistence type="inferred from homology"/>
<feature type="binding site" evidence="14">
    <location>
        <begin position="144"/>
        <end position="147"/>
    </location>
    <ligand>
        <name>FMN</name>
        <dbReference type="ChEBI" id="CHEBI:58210"/>
    </ligand>
</feature>
<name>A0A261XYR1_9FUNG</name>
<dbReference type="FunFam" id="3.40.50.360:FF:000024">
    <property type="entry name" value="NADPH--cytochrome P450 reductase"/>
    <property type="match status" value="1"/>
</dbReference>
<dbReference type="GO" id="GO:0050661">
    <property type="term" value="F:NADP binding"/>
    <property type="evidence" value="ECO:0007669"/>
    <property type="project" value="UniProtKB-UniRule"/>
</dbReference>
<keyword evidence="14" id="KW-1003">Cell membrane</keyword>
<evidence type="ECO:0000256" key="8">
    <source>
        <dbReference type="ARBA" id="ARBA00022989"/>
    </source>
</evidence>
<evidence type="ECO:0000256" key="11">
    <source>
        <dbReference type="ARBA" id="ARBA00023136"/>
    </source>
</evidence>
<dbReference type="Gene3D" id="1.20.990.10">
    <property type="entry name" value="NADPH-cytochrome p450 Reductase, Chain A, domain 3"/>
    <property type="match status" value="1"/>
</dbReference>
<keyword evidence="12 14" id="KW-1207">Sterol metabolism</keyword>
<dbReference type="PIRSF" id="PIRSF000208">
    <property type="entry name" value="P450R"/>
    <property type="match status" value="1"/>
</dbReference>
<keyword evidence="13 14" id="KW-0753">Steroid metabolism</keyword>
<feature type="binding site" evidence="14">
    <location>
        <begin position="93"/>
        <end position="98"/>
    </location>
    <ligand>
        <name>FMN</name>
        <dbReference type="ChEBI" id="CHEBI:58210"/>
    </ligand>
</feature>
<evidence type="ECO:0000256" key="4">
    <source>
        <dbReference type="ARBA" id="ARBA00022824"/>
    </source>
</evidence>
<dbReference type="Gene3D" id="2.40.30.10">
    <property type="entry name" value="Translation factors"/>
    <property type="match status" value="2"/>
</dbReference>
<dbReference type="InterPro" id="IPR001433">
    <property type="entry name" value="OxRdtase_FAD/NAD-bd"/>
</dbReference>
<reference evidence="17 18" key="1">
    <citation type="journal article" date="2017" name="Mycologia">
        <title>Bifiguratus adelaidae, gen. et sp. nov., a new member of Mucoromycotina in endophytic and soil-dwelling habitats.</title>
        <authorList>
            <person name="Torres-Cruz T.J."/>
            <person name="Billingsley Tobias T.L."/>
            <person name="Almatruk M."/>
            <person name="Hesse C."/>
            <person name="Kuske C.R."/>
            <person name="Desiro A."/>
            <person name="Benucci G.M."/>
            <person name="Bonito G."/>
            <person name="Stajich J.E."/>
            <person name="Dunlap C."/>
            <person name="Arnold A.E."/>
            <person name="Porras-Alfaro A."/>
        </authorList>
    </citation>
    <scope>NUCLEOTIDE SEQUENCE [LARGE SCALE GENOMIC DNA]</scope>
    <source>
        <strain evidence="17 18">AZ0501</strain>
    </source>
</reference>
<feature type="binding site" evidence="14">
    <location>
        <position position="586"/>
    </location>
    <ligand>
        <name>NADP(+)</name>
        <dbReference type="ChEBI" id="CHEBI:58349"/>
    </ligand>
</feature>
<keyword evidence="5 14" id="KW-0274">FAD</keyword>
<feature type="domain" description="Flavodoxin-like" evidence="15">
    <location>
        <begin position="87"/>
        <end position="244"/>
    </location>
</feature>
<dbReference type="HAMAP" id="MF_03212">
    <property type="entry name" value="NCPR"/>
    <property type="match status" value="1"/>
</dbReference>
<dbReference type="InterPro" id="IPR017938">
    <property type="entry name" value="Riboflavin_synthase-like_b-brl"/>
</dbReference>
<dbReference type="InterPro" id="IPR023208">
    <property type="entry name" value="P450R"/>
</dbReference>
<dbReference type="PROSITE" id="PS51384">
    <property type="entry name" value="FAD_FR"/>
    <property type="match status" value="1"/>
</dbReference>
<keyword evidence="11 14" id="KW-0472">Membrane</keyword>
<dbReference type="InterPro" id="IPR008254">
    <property type="entry name" value="Flavodoxin/NO_synth"/>
</dbReference>
<feature type="binding site" evidence="14">
    <location>
        <begin position="517"/>
        <end position="520"/>
    </location>
    <ligand>
        <name>FAD</name>
        <dbReference type="ChEBI" id="CHEBI:57692"/>
    </ligand>
</feature>
<evidence type="ECO:0000259" key="16">
    <source>
        <dbReference type="PROSITE" id="PS51384"/>
    </source>
</evidence>
<dbReference type="PANTHER" id="PTHR19384">
    <property type="entry name" value="NITRIC OXIDE SYNTHASE-RELATED"/>
    <property type="match status" value="1"/>
</dbReference>
<comment type="similarity">
    <text evidence="14">Belongs to the NADPH--cytochrome P450 reductase family.</text>
</comment>
<comment type="similarity">
    <text evidence="14">In the C-terminal section; belongs to the flavoprotein pyridine nucleotide cytochrome reductase family.</text>
</comment>
<dbReference type="GO" id="GO:0005829">
    <property type="term" value="C:cytosol"/>
    <property type="evidence" value="ECO:0007669"/>
    <property type="project" value="TreeGrafter"/>
</dbReference>
<comment type="caution">
    <text evidence="17">The sequence shown here is derived from an EMBL/GenBank/DDBJ whole genome shotgun (WGS) entry which is preliminary data.</text>
</comment>
<dbReference type="SUPFAM" id="SSF52218">
    <property type="entry name" value="Flavoproteins"/>
    <property type="match status" value="1"/>
</dbReference>
<comment type="caution">
    <text evidence="14">Lacks conserved residue(s) required for the propagation of feature annotation.</text>
</comment>
<dbReference type="EMBL" id="MVBO01000088">
    <property type="protein sequence ID" value="OZJ03384.1"/>
    <property type="molecule type" value="Genomic_DNA"/>
</dbReference>
<dbReference type="GO" id="GO:0005886">
    <property type="term" value="C:plasma membrane"/>
    <property type="evidence" value="ECO:0007669"/>
    <property type="project" value="UniProtKB-SubCell"/>
</dbReference>
<keyword evidence="14" id="KW-0444">Lipid biosynthesis</keyword>
<keyword evidence="8" id="KW-1133">Transmembrane helix</keyword>
<feature type="binding site" evidence="14">
    <location>
        <position position="319"/>
    </location>
    <ligand>
        <name>NADP(+)</name>
        <dbReference type="ChEBI" id="CHEBI:58349"/>
    </ligand>
</feature>
<feature type="binding site" evidence="14">
    <location>
        <begin position="499"/>
        <end position="501"/>
    </location>
    <ligand>
        <name>FAD</name>
        <dbReference type="ChEBI" id="CHEBI:57692"/>
    </ligand>
</feature>
<comment type="cofactor">
    <cofactor evidence="14">
        <name>FMN</name>
        <dbReference type="ChEBI" id="CHEBI:58210"/>
    </cofactor>
    <text evidence="14">Binds 1 FMN per monomer.</text>
</comment>
<dbReference type="SUPFAM" id="SSF52343">
    <property type="entry name" value="Ferredoxin reductase-like, C-terminal NADP-linked domain"/>
    <property type="match status" value="1"/>
</dbReference>
<dbReference type="InterPro" id="IPR017927">
    <property type="entry name" value="FAD-bd_FR_type"/>
</dbReference>
<keyword evidence="4 14" id="KW-0256">Endoplasmic reticulum</keyword>
<dbReference type="Pfam" id="PF00667">
    <property type="entry name" value="FAD_binding_1"/>
    <property type="match status" value="1"/>
</dbReference>
<keyword evidence="14" id="KW-1000">Mitochondrion outer membrane</keyword>
<dbReference type="CDD" id="cd06204">
    <property type="entry name" value="CYPOR"/>
    <property type="match status" value="1"/>
</dbReference>
<protein>
    <recommendedName>
        <fullName evidence="14">NADPH--cytochrome P450 reductase</fullName>
        <shortName evidence="14">CPR</shortName>
        <shortName evidence="14">P450R</shortName>
        <ecNumber evidence="14">1.6.2.4</ecNumber>
    </recommendedName>
</protein>
<keyword evidence="9 14" id="KW-0560">Oxidoreductase</keyword>
<dbReference type="OrthoDB" id="1856718at2759"/>
<evidence type="ECO:0000256" key="12">
    <source>
        <dbReference type="ARBA" id="ARBA00023166"/>
    </source>
</evidence>
<dbReference type="GO" id="GO:0003958">
    <property type="term" value="F:NADPH-hemoprotein reductase activity"/>
    <property type="evidence" value="ECO:0007669"/>
    <property type="project" value="UniProtKB-UniRule"/>
</dbReference>
<dbReference type="GO" id="GO:0050660">
    <property type="term" value="F:flavin adenine dinucleotide binding"/>
    <property type="evidence" value="ECO:0007669"/>
    <property type="project" value="UniProtKB-UniRule"/>
</dbReference>
<evidence type="ECO:0000259" key="15">
    <source>
        <dbReference type="PROSITE" id="PS50902"/>
    </source>
</evidence>
<keyword evidence="2 14" id="KW-0288">FMN</keyword>
<feature type="binding site" evidence="14">
    <location>
        <position position="228"/>
    </location>
    <ligand>
        <name>FMN</name>
        <dbReference type="ChEBI" id="CHEBI:58210"/>
    </ligand>
</feature>
<keyword evidence="7 14" id="KW-0752">Steroid biosynthesis</keyword>
<comment type="cofactor">
    <cofactor evidence="14">
        <name>FAD</name>
        <dbReference type="ChEBI" id="CHEBI:57692"/>
    </cofactor>
    <text evidence="14">Binds 1 FAD per monomer.</text>
</comment>
<evidence type="ECO:0000256" key="3">
    <source>
        <dbReference type="ARBA" id="ARBA00022692"/>
    </source>
</evidence>
<keyword evidence="18" id="KW-1185">Reference proteome</keyword>
<dbReference type="EC" id="1.6.2.4" evidence="14"/>
<keyword evidence="1 14" id="KW-0285">Flavoprotein</keyword>
<keyword evidence="10 14" id="KW-0756">Sterol biosynthesis</keyword>
<dbReference type="PROSITE" id="PS50902">
    <property type="entry name" value="FLAVODOXIN_LIKE"/>
    <property type="match status" value="1"/>
</dbReference>
<sequence length="735" mass="81675">MSPHLQAPLLDTLDLVVLGTIGLGTVAWVCRNQLMGLLRGSTTTVKANQVSPRYAASNTSATKANGVASTQDGRNFVKKMKEQGRNTIFFYGSQTGTAEDYAARLAKEATQKFGLKTMVADIEEYDMTHLDTLPQEYLAFFVLATYGEGEPTDNAVDFWELLTQDEHPEFSKTDEAEDSEKPLSNLRYVIFGLGNKTYEHYNAVARTVDAKLSALGATRIFERGEGDDDGSLEEDFLGWKDQMWQSVADAMGVDENAARNTDPAFSIEELVSAPEKTYFGELAERRRSIATGTVKPVHDAKNPFAAPIVTRDVFEAGERHCIHGEISIKGSGMTYQTGDHIAIWPVNSEPAVNLCAEALGLKDKLDTVVMVKSTDPTASKQSPFPAPTTYRTILRHYLDISAPPSRQTVAAFAHYATGKTKEIMTKIGSDKDYYREKVTENAPSIGEFLKQAARIAGEPEEYVYNIPFAEIVESISRLQPRYYSISSSSKVHPDTVHVTAVVLQYQTPDFPDRTVYGVGTNYLWYIHAKSSNMAVDSLPAYHIDGPKGEYAPSGNQPQRVPVHIRHSNFKLPRNVGLPIIMVGPGTGVAPFRGFIQERAAQKAEGKEVGKTLLFFGCRLEAEDFMYKGEWLEYFGKLNEANDPQGSRIITAFSRDDPSHKVYVQHRLKEQAQEVWEMLQKGAYVYVCGDAKNMAKDVQNEFINMAKELGGLSEDKATAFVKNLRGRGRYQEDVWS</sequence>
<keyword evidence="14" id="KW-0496">Mitochondrion</keyword>
<comment type="catalytic activity">
    <reaction evidence="14">
        <text>2 oxidized [cytochrome P450] + NADPH = 2 reduced [cytochrome P450] + NADP(+) + H(+)</text>
        <dbReference type="Rhea" id="RHEA:24040"/>
        <dbReference type="Rhea" id="RHEA-COMP:14627"/>
        <dbReference type="Rhea" id="RHEA-COMP:14628"/>
        <dbReference type="ChEBI" id="CHEBI:15378"/>
        <dbReference type="ChEBI" id="CHEBI:55376"/>
        <dbReference type="ChEBI" id="CHEBI:57783"/>
        <dbReference type="ChEBI" id="CHEBI:58349"/>
        <dbReference type="ChEBI" id="CHEBI:60344"/>
        <dbReference type="EC" id="1.6.2.4"/>
    </reaction>
</comment>
<dbReference type="InterPro" id="IPR003097">
    <property type="entry name" value="CysJ-like_FAD-binding"/>
</dbReference>
<dbReference type="SUPFAM" id="SSF63380">
    <property type="entry name" value="Riboflavin synthase domain-like"/>
    <property type="match status" value="1"/>
</dbReference>
<keyword evidence="6 14" id="KW-0521">NADP</keyword>
<dbReference type="FunFam" id="3.40.50.80:FF:000001">
    <property type="entry name" value="NADPH--cytochrome P450 reductase 1"/>
    <property type="match status" value="1"/>
</dbReference>
<dbReference type="GO" id="GO:0005741">
    <property type="term" value="C:mitochondrial outer membrane"/>
    <property type="evidence" value="ECO:0007669"/>
    <property type="project" value="UniProtKB-SubCell"/>
</dbReference>
<gene>
    <name evidence="17" type="ORF">BZG36_04484</name>
</gene>
<feature type="binding site" evidence="14">
    <location>
        <begin position="653"/>
        <end position="654"/>
    </location>
    <ligand>
        <name>NADP(+)</name>
        <dbReference type="ChEBI" id="CHEBI:58349"/>
    </ligand>
</feature>
<dbReference type="InterPro" id="IPR023173">
    <property type="entry name" value="NADPH_Cyt_P450_Rdtase_alpha"/>
</dbReference>
<keyword evidence="14" id="KW-0443">Lipid metabolism</keyword>
<dbReference type="Gene3D" id="3.40.50.360">
    <property type="match status" value="1"/>
</dbReference>
<dbReference type="Pfam" id="PF00258">
    <property type="entry name" value="Flavodoxin_1"/>
    <property type="match status" value="1"/>
</dbReference>
<evidence type="ECO:0000256" key="10">
    <source>
        <dbReference type="ARBA" id="ARBA00023011"/>
    </source>
</evidence>
<dbReference type="InterPro" id="IPR001094">
    <property type="entry name" value="Flavdoxin-like"/>
</dbReference>